<name>A0A915DYV8_9BILA</name>
<dbReference type="Proteomes" id="UP000887574">
    <property type="component" value="Unplaced"/>
</dbReference>
<sequence>MKIFRGSENESEKENEKKRVSELKTIESTWQKFELRHKYEYGTHRSVLRSYVSDFVWRKKFSGNDITYCLWSQIESSVFFHV</sequence>
<keyword evidence="1" id="KW-1185">Reference proteome</keyword>
<evidence type="ECO:0000313" key="2">
    <source>
        <dbReference type="WBParaSite" id="jg24399"/>
    </source>
</evidence>
<proteinExistence type="predicted"/>
<protein>
    <submittedName>
        <fullName evidence="2">Uncharacterized protein</fullName>
    </submittedName>
</protein>
<organism evidence="1 2">
    <name type="scientific">Ditylenchus dipsaci</name>
    <dbReference type="NCBI Taxonomy" id="166011"/>
    <lineage>
        <taxon>Eukaryota</taxon>
        <taxon>Metazoa</taxon>
        <taxon>Ecdysozoa</taxon>
        <taxon>Nematoda</taxon>
        <taxon>Chromadorea</taxon>
        <taxon>Rhabditida</taxon>
        <taxon>Tylenchina</taxon>
        <taxon>Tylenchomorpha</taxon>
        <taxon>Sphaerularioidea</taxon>
        <taxon>Anguinidae</taxon>
        <taxon>Anguininae</taxon>
        <taxon>Ditylenchus</taxon>
    </lineage>
</organism>
<dbReference type="AlphaFoldDB" id="A0A915DYV8"/>
<accession>A0A915DYV8</accession>
<dbReference type="WBParaSite" id="jg24399">
    <property type="protein sequence ID" value="jg24399"/>
    <property type="gene ID" value="jg24399"/>
</dbReference>
<reference evidence="2" key="1">
    <citation type="submission" date="2022-11" db="UniProtKB">
        <authorList>
            <consortium name="WormBaseParasite"/>
        </authorList>
    </citation>
    <scope>IDENTIFICATION</scope>
</reference>
<evidence type="ECO:0000313" key="1">
    <source>
        <dbReference type="Proteomes" id="UP000887574"/>
    </source>
</evidence>